<dbReference type="AlphaFoldDB" id="A0AA39N1R3"/>
<protein>
    <submittedName>
        <fullName evidence="2">Uncharacterized protein</fullName>
    </submittedName>
</protein>
<gene>
    <name evidence="2" type="ORF">EV420DRAFT_1481711</name>
</gene>
<accession>A0AA39N1R3</accession>
<proteinExistence type="predicted"/>
<sequence length="157" mass="16308">MASQICSSVSAGRVMVLWMGVFSGPVAVVDMPATGASSPVKTQLVAGWMGGSHSGGPKTEPSVAFFIAASAEVSSLTVNPPDSGIVLIALVLCVEAVKDVLEVDSFEVWNGQIWNRELVAVQQVAYKLLNDKDGNSGAKELVTASSNTARIANSRTV</sequence>
<dbReference type="Proteomes" id="UP001175211">
    <property type="component" value="Unassembled WGS sequence"/>
</dbReference>
<dbReference type="GeneID" id="85353348"/>
<reference evidence="2" key="1">
    <citation type="submission" date="2023-06" db="EMBL/GenBank/DDBJ databases">
        <authorList>
            <consortium name="Lawrence Berkeley National Laboratory"/>
            <person name="Ahrendt S."/>
            <person name="Sahu N."/>
            <person name="Indic B."/>
            <person name="Wong-Bajracharya J."/>
            <person name="Merenyi Z."/>
            <person name="Ke H.-M."/>
            <person name="Monk M."/>
            <person name="Kocsube S."/>
            <person name="Drula E."/>
            <person name="Lipzen A."/>
            <person name="Balint B."/>
            <person name="Henrissat B."/>
            <person name="Andreopoulos B."/>
            <person name="Martin F.M."/>
            <person name="Harder C.B."/>
            <person name="Rigling D."/>
            <person name="Ford K.L."/>
            <person name="Foster G.D."/>
            <person name="Pangilinan J."/>
            <person name="Papanicolaou A."/>
            <person name="Barry K."/>
            <person name="LaButti K."/>
            <person name="Viragh M."/>
            <person name="Koriabine M."/>
            <person name="Yan M."/>
            <person name="Riley R."/>
            <person name="Champramary S."/>
            <person name="Plett K.L."/>
            <person name="Tsai I.J."/>
            <person name="Slot J."/>
            <person name="Sipos G."/>
            <person name="Plett J."/>
            <person name="Nagy L.G."/>
            <person name="Grigoriev I.V."/>
        </authorList>
    </citation>
    <scope>NUCLEOTIDE SEQUENCE</scope>
    <source>
        <strain evidence="2">CCBAS 213</strain>
    </source>
</reference>
<evidence type="ECO:0000313" key="3">
    <source>
        <dbReference type="Proteomes" id="UP001175211"/>
    </source>
</evidence>
<evidence type="ECO:0000313" key="2">
    <source>
        <dbReference type="EMBL" id="KAK0453980.1"/>
    </source>
</evidence>
<evidence type="ECO:0000256" key="1">
    <source>
        <dbReference type="SAM" id="SignalP"/>
    </source>
</evidence>
<dbReference type="EMBL" id="JAUEPS010000028">
    <property type="protein sequence ID" value="KAK0453980.1"/>
    <property type="molecule type" value="Genomic_DNA"/>
</dbReference>
<keyword evidence="1" id="KW-0732">Signal</keyword>
<name>A0AA39N1R3_ARMTA</name>
<feature type="chain" id="PRO_5041247659" evidence="1">
    <location>
        <begin position="24"/>
        <end position="157"/>
    </location>
</feature>
<comment type="caution">
    <text evidence="2">The sequence shown here is derived from an EMBL/GenBank/DDBJ whole genome shotgun (WGS) entry which is preliminary data.</text>
</comment>
<keyword evidence="3" id="KW-1185">Reference proteome</keyword>
<organism evidence="2 3">
    <name type="scientific">Armillaria tabescens</name>
    <name type="common">Ringless honey mushroom</name>
    <name type="synonym">Agaricus tabescens</name>
    <dbReference type="NCBI Taxonomy" id="1929756"/>
    <lineage>
        <taxon>Eukaryota</taxon>
        <taxon>Fungi</taxon>
        <taxon>Dikarya</taxon>
        <taxon>Basidiomycota</taxon>
        <taxon>Agaricomycotina</taxon>
        <taxon>Agaricomycetes</taxon>
        <taxon>Agaricomycetidae</taxon>
        <taxon>Agaricales</taxon>
        <taxon>Marasmiineae</taxon>
        <taxon>Physalacriaceae</taxon>
        <taxon>Desarmillaria</taxon>
    </lineage>
</organism>
<feature type="signal peptide" evidence="1">
    <location>
        <begin position="1"/>
        <end position="23"/>
    </location>
</feature>
<dbReference type="RefSeq" id="XP_060328368.1">
    <property type="nucleotide sequence ID" value="XM_060469800.1"/>
</dbReference>